<dbReference type="PIRSF" id="PIRSF000137">
    <property type="entry name" value="Alcohol_oxidase"/>
    <property type="match status" value="1"/>
</dbReference>
<evidence type="ECO:0000256" key="4">
    <source>
        <dbReference type="ARBA" id="ARBA00022827"/>
    </source>
</evidence>
<evidence type="ECO:0000313" key="9">
    <source>
        <dbReference type="EMBL" id="TCT08875.1"/>
    </source>
</evidence>
<evidence type="ECO:0000259" key="7">
    <source>
        <dbReference type="PROSITE" id="PS00623"/>
    </source>
</evidence>
<feature type="binding site" evidence="5">
    <location>
        <begin position="477"/>
        <end position="478"/>
    </location>
    <ligand>
        <name>FAD</name>
        <dbReference type="ChEBI" id="CHEBI:57692"/>
    </ligand>
</feature>
<feature type="domain" description="Glucose-methanol-choline oxidoreductase N-terminal" evidence="7">
    <location>
        <begin position="84"/>
        <end position="107"/>
    </location>
</feature>
<dbReference type="RefSeq" id="WP_132580890.1">
    <property type="nucleotide sequence ID" value="NZ_SMAJ01000004.1"/>
</dbReference>
<dbReference type="GO" id="GO:0050660">
    <property type="term" value="F:flavin adenine dinucleotide binding"/>
    <property type="evidence" value="ECO:0007669"/>
    <property type="project" value="InterPro"/>
</dbReference>
<sequence>MNTTEFDYIVVGAGSSGCVLATRLSERPDCRVLIIEAGSTDTRNLWIHIPLGVGKILPNQKLIWPFFTEPEEQLHGKTISQLRGKVLGGSGSVNGLAWVRGEPEEFDRWRAQGNRGWAFEDVLPFYKKLEDYPPGDPTVRGRGGPMKIINRGIWDPDPLSEAYRKACIEAGIPENDDYNGRKFEGVGYLQQSIRNGWRCSAATAYLRPASSRPNLTILTNSTATRVLFNGTRAVGVEYVQGGQKKQARARREVVLSCGTIKSPHLLELSGVGDPALLAKFGIPVVAANPKVGENLSEHLQFRFSYECTQPITINDIMTSRVWRFWEGVKYFVTRRGLLSGTSSTVHALARSDPSLESPDLKIQLALISGKDRLARSKAAGIDPFSGFSIGTFKIRPESRGSVHMKEADPLTHPAMKVNYLTHPGDVETYKRAVKLMRKIAASPSLAPFIKRETRPGPEVVADDDLIEYIRQTGQTAWHAIGTCRMGVDPQAVVDDRLRVRGVRNLRVADISIMPSLVSPNTNAPAILIGEKAAAMIREDEAG</sequence>
<comment type="similarity">
    <text evidence="2 6">Belongs to the GMC oxidoreductase family.</text>
</comment>
<dbReference type="OrthoDB" id="9785276at2"/>
<dbReference type="PROSITE" id="PS00624">
    <property type="entry name" value="GMC_OXRED_2"/>
    <property type="match status" value="1"/>
</dbReference>
<gene>
    <name evidence="9" type="ORF">EDC26_10433</name>
</gene>
<dbReference type="SUPFAM" id="SSF54373">
    <property type="entry name" value="FAD-linked reductases, C-terminal domain"/>
    <property type="match status" value="1"/>
</dbReference>
<dbReference type="EMBL" id="SMAJ01000004">
    <property type="protein sequence ID" value="TCT08875.1"/>
    <property type="molecule type" value="Genomic_DNA"/>
</dbReference>
<dbReference type="Proteomes" id="UP000295525">
    <property type="component" value="Unassembled WGS sequence"/>
</dbReference>
<evidence type="ECO:0000256" key="5">
    <source>
        <dbReference type="PIRSR" id="PIRSR000137-2"/>
    </source>
</evidence>
<dbReference type="Gene3D" id="3.50.50.60">
    <property type="entry name" value="FAD/NAD(P)-binding domain"/>
    <property type="match status" value="1"/>
</dbReference>
<keyword evidence="10" id="KW-1185">Reference proteome</keyword>
<evidence type="ECO:0000313" key="10">
    <source>
        <dbReference type="Proteomes" id="UP000295525"/>
    </source>
</evidence>
<organism evidence="9 10">
    <name type="scientific">Paralcaligenes ureilyticus</name>
    <dbReference type="NCBI Taxonomy" id="627131"/>
    <lineage>
        <taxon>Bacteria</taxon>
        <taxon>Pseudomonadati</taxon>
        <taxon>Pseudomonadota</taxon>
        <taxon>Betaproteobacteria</taxon>
        <taxon>Burkholderiales</taxon>
        <taxon>Alcaligenaceae</taxon>
        <taxon>Paralcaligenes</taxon>
    </lineage>
</organism>
<protein>
    <submittedName>
        <fullName evidence="9">Choline dehydrogenase</fullName>
    </submittedName>
</protein>
<name>A0A4R3MBP6_9BURK</name>
<evidence type="ECO:0000259" key="8">
    <source>
        <dbReference type="PROSITE" id="PS00624"/>
    </source>
</evidence>
<dbReference type="Pfam" id="PF05199">
    <property type="entry name" value="GMC_oxred_C"/>
    <property type="match status" value="1"/>
</dbReference>
<evidence type="ECO:0000256" key="6">
    <source>
        <dbReference type="RuleBase" id="RU003968"/>
    </source>
</evidence>
<dbReference type="GO" id="GO:0016614">
    <property type="term" value="F:oxidoreductase activity, acting on CH-OH group of donors"/>
    <property type="evidence" value="ECO:0007669"/>
    <property type="project" value="InterPro"/>
</dbReference>
<dbReference type="InterPro" id="IPR036188">
    <property type="entry name" value="FAD/NAD-bd_sf"/>
</dbReference>
<evidence type="ECO:0000256" key="2">
    <source>
        <dbReference type="ARBA" id="ARBA00010790"/>
    </source>
</evidence>
<dbReference type="InterPro" id="IPR012132">
    <property type="entry name" value="GMC_OxRdtase"/>
</dbReference>
<reference evidence="9 10" key="1">
    <citation type="submission" date="2019-03" db="EMBL/GenBank/DDBJ databases">
        <title>Genomic Encyclopedia of Type Strains, Phase IV (KMG-IV): sequencing the most valuable type-strain genomes for metagenomic binning, comparative biology and taxonomic classification.</title>
        <authorList>
            <person name="Goeker M."/>
        </authorList>
    </citation>
    <scope>NUCLEOTIDE SEQUENCE [LARGE SCALE GENOMIC DNA]</scope>
    <source>
        <strain evidence="9 10">DSM 24591</strain>
    </source>
</reference>
<accession>A0A4R3MBP6</accession>
<dbReference type="SUPFAM" id="SSF51905">
    <property type="entry name" value="FAD/NAD(P)-binding domain"/>
    <property type="match status" value="1"/>
</dbReference>
<dbReference type="Gene3D" id="3.30.560.10">
    <property type="entry name" value="Glucose Oxidase, domain 3"/>
    <property type="match status" value="1"/>
</dbReference>
<dbReference type="PANTHER" id="PTHR11552:SF147">
    <property type="entry name" value="CHOLINE DEHYDROGENASE, MITOCHONDRIAL"/>
    <property type="match status" value="1"/>
</dbReference>
<dbReference type="AlphaFoldDB" id="A0A4R3MBP6"/>
<proteinExistence type="inferred from homology"/>
<comment type="caution">
    <text evidence="9">The sequence shown here is derived from an EMBL/GenBank/DDBJ whole genome shotgun (WGS) entry which is preliminary data.</text>
</comment>
<dbReference type="PANTHER" id="PTHR11552">
    <property type="entry name" value="GLUCOSE-METHANOL-CHOLINE GMC OXIDOREDUCTASE"/>
    <property type="match status" value="1"/>
</dbReference>
<comment type="cofactor">
    <cofactor evidence="1 5">
        <name>FAD</name>
        <dbReference type="ChEBI" id="CHEBI:57692"/>
    </cofactor>
</comment>
<dbReference type="Pfam" id="PF00732">
    <property type="entry name" value="GMC_oxred_N"/>
    <property type="match status" value="1"/>
</dbReference>
<feature type="binding site" evidence="5">
    <location>
        <position position="86"/>
    </location>
    <ligand>
        <name>FAD</name>
        <dbReference type="ChEBI" id="CHEBI:57692"/>
    </ligand>
</feature>
<keyword evidence="4 5" id="KW-0274">FAD</keyword>
<feature type="domain" description="Glucose-methanol-choline oxidoreductase N-terminal" evidence="8">
    <location>
        <begin position="258"/>
        <end position="272"/>
    </location>
</feature>
<dbReference type="InterPro" id="IPR007867">
    <property type="entry name" value="GMC_OxRtase_C"/>
</dbReference>
<dbReference type="PROSITE" id="PS00623">
    <property type="entry name" value="GMC_OXRED_1"/>
    <property type="match status" value="1"/>
</dbReference>
<evidence type="ECO:0000256" key="3">
    <source>
        <dbReference type="ARBA" id="ARBA00022630"/>
    </source>
</evidence>
<keyword evidence="3 6" id="KW-0285">Flavoprotein</keyword>
<evidence type="ECO:0000256" key="1">
    <source>
        <dbReference type="ARBA" id="ARBA00001974"/>
    </source>
</evidence>
<dbReference type="InterPro" id="IPR000172">
    <property type="entry name" value="GMC_OxRdtase_N"/>
</dbReference>